<keyword evidence="5" id="KW-1185">Reference proteome</keyword>
<gene>
    <name evidence="4" type="ORF">TIFTF001_022438</name>
</gene>
<dbReference type="PANTHER" id="PTHR13620">
    <property type="entry name" value="3-5 EXONUCLEASE"/>
    <property type="match status" value="1"/>
</dbReference>
<evidence type="ECO:0000256" key="2">
    <source>
        <dbReference type="ARBA" id="ARBA00022801"/>
    </source>
</evidence>
<keyword evidence="2" id="KW-0378">Hydrolase</keyword>
<dbReference type="Proteomes" id="UP001187192">
    <property type="component" value="Unassembled WGS sequence"/>
</dbReference>
<dbReference type="PANTHER" id="PTHR13620:SF105">
    <property type="entry name" value="OS01G0737700 PROTEIN"/>
    <property type="match status" value="1"/>
</dbReference>
<proteinExistence type="predicted"/>
<dbReference type="InterPro" id="IPR012337">
    <property type="entry name" value="RNaseH-like_sf"/>
</dbReference>
<comment type="caution">
    <text evidence="4">The sequence shown here is derived from an EMBL/GenBank/DDBJ whole genome shotgun (WGS) entry which is preliminary data.</text>
</comment>
<dbReference type="GO" id="GO:0003676">
    <property type="term" value="F:nucleic acid binding"/>
    <property type="evidence" value="ECO:0007669"/>
    <property type="project" value="InterPro"/>
</dbReference>
<dbReference type="Gramene" id="FCD_00029483-RA">
    <property type="protein sequence ID" value="FCD_00029483-RA:cds"/>
    <property type="gene ID" value="FCD_00029483"/>
</dbReference>
<dbReference type="SUPFAM" id="SSF53098">
    <property type="entry name" value="Ribonuclease H-like"/>
    <property type="match status" value="1"/>
</dbReference>
<dbReference type="GO" id="GO:0005737">
    <property type="term" value="C:cytoplasm"/>
    <property type="evidence" value="ECO:0007669"/>
    <property type="project" value="TreeGrafter"/>
</dbReference>
<dbReference type="Gene3D" id="3.30.420.10">
    <property type="entry name" value="Ribonuclease H-like superfamily/Ribonuclease H"/>
    <property type="match status" value="1"/>
</dbReference>
<dbReference type="GO" id="GO:0005634">
    <property type="term" value="C:nucleus"/>
    <property type="evidence" value="ECO:0007669"/>
    <property type="project" value="TreeGrafter"/>
</dbReference>
<accession>A0AA88AIN2</accession>
<dbReference type="EMBL" id="BTGU01000045">
    <property type="protein sequence ID" value="GMN53299.1"/>
    <property type="molecule type" value="Genomic_DNA"/>
</dbReference>
<organism evidence="4 5">
    <name type="scientific">Ficus carica</name>
    <name type="common">Common fig</name>
    <dbReference type="NCBI Taxonomy" id="3494"/>
    <lineage>
        <taxon>Eukaryota</taxon>
        <taxon>Viridiplantae</taxon>
        <taxon>Streptophyta</taxon>
        <taxon>Embryophyta</taxon>
        <taxon>Tracheophyta</taxon>
        <taxon>Spermatophyta</taxon>
        <taxon>Magnoliopsida</taxon>
        <taxon>eudicotyledons</taxon>
        <taxon>Gunneridae</taxon>
        <taxon>Pentapetalae</taxon>
        <taxon>rosids</taxon>
        <taxon>fabids</taxon>
        <taxon>Rosales</taxon>
        <taxon>Moraceae</taxon>
        <taxon>Ficeae</taxon>
        <taxon>Ficus</taxon>
    </lineage>
</organism>
<dbReference type="FunFam" id="3.30.420.10:FF:000054">
    <property type="entry name" value="Werner Syndrome-like exonuclease"/>
    <property type="match status" value="1"/>
</dbReference>
<dbReference type="InterPro" id="IPR002562">
    <property type="entry name" value="3'-5'_exonuclease_dom"/>
</dbReference>
<name>A0AA88AIN2_FICCA</name>
<dbReference type="AlphaFoldDB" id="A0AA88AIN2"/>
<keyword evidence="1" id="KW-0540">Nuclease</keyword>
<reference evidence="4" key="1">
    <citation type="submission" date="2023-07" db="EMBL/GenBank/DDBJ databases">
        <title>draft genome sequence of fig (Ficus carica).</title>
        <authorList>
            <person name="Takahashi T."/>
            <person name="Nishimura K."/>
        </authorList>
    </citation>
    <scope>NUCLEOTIDE SEQUENCE</scope>
</reference>
<dbReference type="InterPro" id="IPR051132">
    <property type="entry name" value="3-5_Exonuclease_domain"/>
</dbReference>
<evidence type="ECO:0000313" key="5">
    <source>
        <dbReference type="Proteomes" id="UP001187192"/>
    </source>
</evidence>
<evidence type="ECO:0000256" key="1">
    <source>
        <dbReference type="ARBA" id="ARBA00022722"/>
    </source>
</evidence>
<dbReference type="SMART" id="SM00474">
    <property type="entry name" value="35EXOc"/>
    <property type="match status" value="1"/>
</dbReference>
<dbReference type="GO" id="GO:0008408">
    <property type="term" value="F:3'-5' exonuclease activity"/>
    <property type="evidence" value="ECO:0007669"/>
    <property type="project" value="InterPro"/>
</dbReference>
<dbReference type="InterPro" id="IPR036397">
    <property type="entry name" value="RNaseH_sf"/>
</dbReference>
<protein>
    <recommendedName>
        <fullName evidence="3">3'-5' exonuclease domain-containing protein</fullName>
    </recommendedName>
</protein>
<evidence type="ECO:0000259" key="3">
    <source>
        <dbReference type="SMART" id="SM00474"/>
    </source>
</evidence>
<dbReference type="CDD" id="cd06141">
    <property type="entry name" value="WRN_exo"/>
    <property type="match status" value="1"/>
</dbReference>
<dbReference type="GO" id="GO:0006139">
    <property type="term" value="P:nucleobase-containing compound metabolic process"/>
    <property type="evidence" value="ECO:0007669"/>
    <property type="project" value="InterPro"/>
</dbReference>
<evidence type="ECO:0000313" key="4">
    <source>
        <dbReference type="EMBL" id="GMN53299.1"/>
    </source>
</evidence>
<sequence>MAYAFHKRLFIWKLEPFDAHTLLNRHLLHASALHTVLQPPLHSRKITSLISLTSSLSLLLSPSLLFPILSPPFPNAENPNLSLSFFFFVFTAMASQEIVIDLDFDTVLAVVTSDPSAVDSWISDIERIHRRRLDRLVVGLDVEWRPSYSYHRNPVAVLQLCVGRRCLVFQILYAPYVPRSLHDFLGDDSYTFVGVGIDKDAEKIEQEHDLTVENTVDLGALAAAKHGMNRLRYAGLKGLAKVVLDVDIEKPREVTLSAWDSWNLSFQQIRYAVTDAFVSFEMGRVLEAWEPND</sequence>
<dbReference type="Pfam" id="PF01612">
    <property type="entry name" value="DNA_pol_A_exo1"/>
    <property type="match status" value="1"/>
</dbReference>
<feature type="domain" description="3'-5' exonuclease" evidence="3">
    <location>
        <begin position="109"/>
        <end position="287"/>
    </location>
</feature>